<proteinExistence type="predicted"/>
<gene>
    <name evidence="1" type="ORF">QOZ98_000076</name>
</gene>
<dbReference type="Proteomes" id="UP001241988">
    <property type="component" value="Unassembled WGS sequence"/>
</dbReference>
<evidence type="ECO:0000313" key="2">
    <source>
        <dbReference type="Proteomes" id="UP001241988"/>
    </source>
</evidence>
<protein>
    <recommendedName>
        <fullName evidence="3">Aminoglycoside phosphotransferase domain-containing protein</fullName>
    </recommendedName>
</protein>
<organism evidence="1 2">
    <name type="scientific">Planomicrobium stackebrandtii</name>
    <dbReference type="NCBI Taxonomy" id="253160"/>
    <lineage>
        <taxon>Bacteria</taxon>
        <taxon>Bacillati</taxon>
        <taxon>Bacillota</taxon>
        <taxon>Bacilli</taxon>
        <taxon>Bacillales</taxon>
        <taxon>Caryophanaceae</taxon>
        <taxon>Planomicrobium</taxon>
    </lineage>
</organism>
<evidence type="ECO:0000313" key="1">
    <source>
        <dbReference type="EMBL" id="MDQ0427251.1"/>
    </source>
</evidence>
<reference evidence="1 2" key="1">
    <citation type="submission" date="2023-07" db="EMBL/GenBank/DDBJ databases">
        <title>Genomic Encyclopedia of Type Strains, Phase IV (KMG-IV): sequencing the most valuable type-strain genomes for metagenomic binning, comparative biology and taxonomic classification.</title>
        <authorList>
            <person name="Goeker M."/>
        </authorList>
    </citation>
    <scope>NUCLEOTIDE SEQUENCE [LARGE SCALE GENOMIC DNA]</scope>
    <source>
        <strain evidence="1 2">DSM 16419</strain>
    </source>
</reference>
<sequence length="309" mass="35071">MAFNEAALRAEYGGTKLYYQSVNKANEGAAPEFYDFHVSPRLTYTLETFAGNPIDLHTVTEEMAFQTGLEVGKIHWQTEEIPHELDGYGYLAWTQDKGLHGAFDGNAREFLKEESKEHLADYSVLCTARSEFEDPVVSRAIQVAVELRNRQFKKPLLANQDVSPENILLNDGRVRLIDPYPSIYYSRGMAGNFMNLYETYFIGLADTERYRSHQFSKCADQLKAMAIGFLEGYSAGDLQVEREVRGEQLLQLLETAHSHFCLLSEEISEEKRIRYGNAAAIKERLVWLSEELKSLAADQISELEQTVSG</sequence>
<dbReference type="RefSeq" id="WP_308785576.1">
    <property type="nucleotide sequence ID" value="NZ_JAUSWB010000001.1"/>
</dbReference>
<comment type="caution">
    <text evidence="1">The sequence shown here is derived from an EMBL/GenBank/DDBJ whole genome shotgun (WGS) entry which is preliminary data.</text>
</comment>
<dbReference type="EMBL" id="JAUSWB010000001">
    <property type="protein sequence ID" value="MDQ0427251.1"/>
    <property type="molecule type" value="Genomic_DNA"/>
</dbReference>
<name>A0ABU0GR55_9BACL</name>
<keyword evidence="2" id="KW-1185">Reference proteome</keyword>
<accession>A0ABU0GR55</accession>
<evidence type="ECO:0008006" key="3">
    <source>
        <dbReference type="Google" id="ProtNLM"/>
    </source>
</evidence>